<evidence type="ECO:0000313" key="1">
    <source>
        <dbReference type="EMBL" id="QXH65042.1"/>
    </source>
</evidence>
<keyword evidence="2" id="KW-1185">Reference proteome</keyword>
<gene>
    <name evidence="1" type="ORF">KSS96_15540</name>
</gene>
<accession>A0ABX8NV48</accession>
<dbReference type="RefSeq" id="WP_065879031.1">
    <property type="nucleotide sequence ID" value="NZ_CP077079.1"/>
</dbReference>
<reference evidence="1" key="1">
    <citation type="journal article" date="2021" name="Microorganisms">
        <title>The Ever-Expanding Pseudomonas Genus: Description of 43 New Species and Partition of the Pseudomonas putida Group.</title>
        <authorList>
            <person name="Girard L."/>
            <person name="Lood C."/>
            <person name="Hofte M."/>
            <person name="Vandamme P."/>
            <person name="Rokni-Zadeh H."/>
            <person name="van Noort V."/>
            <person name="Lavigne R."/>
            <person name="De Mot R."/>
        </authorList>
    </citation>
    <scope>NUCLEOTIDE SEQUENCE</scope>
    <source>
        <strain evidence="1">SWRI132</strain>
    </source>
</reference>
<name>A0ABX8NV48_9PSED</name>
<dbReference type="Proteomes" id="UP000886848">
    <property type="component" value="Chromosome"/>
</dbReference>
<evidence type="ECO:0000313" key="2">
    <source>
        <dbReference type="Proteomes" id="UP000886848"/>
    </source>
</evidence>
<dbReference type="EMBL" id="CP077079">
    <property type="protein sequence ID" value="QXH65042.1"/>
    <property type="molecule type" value="Genomic_DNA"/>
</dbReference>
<protein>
    <submittedName>
        <fullName evidence="1">Uncharacterized protein</fullName>
    </submittedName>
</protein>
<organism evidence="1 2">
    <name type="scientific">Pseudomonas asgharzadehiana</name>
    <dbReference type="NCBI Taxonomy" id="2842349"/>
    <lineage>
        <taxon>Bacteria</taxon>
        <taxon>Pseudomonadati</taxon>
        <taxon>Pseudomonadota</taxon>
        <taxon>Gammaproteobacteria</taxon>
        <taxon>Pseudomonadales</taxon>
        <taxon>Pseudomonadaceae</taxon>
        <taxon>Pseudomonas</taxon>
    </lineage>
</organism>
<sequence>MPTSNKVGRVLLEQSVAFSEMFAICAAFSAPHVHSGMIASAKLRPSSFMTASEVAPDGGLAQI</sequence>
<proteinExistence type="predicted"/>